<dbReference type="RefSeq" id="WP_013000097.1">
    <property type="nucleotide sequence ID" value="NZ_BCMK01000083.1"/>
</dbReference>
<dbReference type="Proteomes" id="UP001272987">
    <property type="component" value="Unassembled WGS sequence"/>
</dbReference>
<gene>
    <name evidence="2" type="ORF">PV666_16680</name>
</gene>
<proteinExistence type="predicted"/>
<evidence type="ECO:0000313" key="3">
    <source>
        <dbReference type="Proteomes" id="UP001272987"/>
    </source>
</evidence>
<dbReference type="GeneID" id="24305820"/>
<evidence type="ECO:0000313" key="2">
    <source>
        <dbReference type="EMBL" id="MDX3019515.1"/>
    </source>
</evidence>
<dbReference type="EMBL" id="JARAWP010000009">
    <property type="protein sequence ID" value="MDX3019515.1"/>
    <property type="molecule type" value="Genomic_DNA"/>
</dbReference>
<name>A0ABU4LWB9_9ACTN</name>
<protein>
    <submittedName>
        <fullName evidence="2">Uncharacterized protein</fullName>
    </submittedName>
</protein>
<comment type="caution">
    <text evidence="2">The sequence shown here is derived from an EMBL/GenBank/DDBJ whole genome shotgun (WGS) entry which is preliminary data.</text>
</comment>
<reference evidence="2 3" key="1">
    <citation type="journal article" date="2023" name="Microb. Genom.">
        <title>Mesoterricola silvestris gen. nov., sp. nov., Mesoterricola sediminis sp. nov., Geothrix oryzae sp. nov., Geothrix edaphica sp. nov., Geothrix rubra sp. nov., and Geothrix limicola sp. nov., six novel members of Acidobacteriota isolated from soils.</title>
        <authorList>
            <person name="Weisberg A.J."/>
            <person name="Pearce E."/>
            <person name="Kramer C.G."/>
            <person name="Chang J.H."/>
            <person name="Clarke C.R."/>
        </authorList>
    </citation>
    <scope>NUCLEOTIDE SEQUENCE [LARGE SCALE GENOMIC DNA]</scope>
    <source>
        <strain evidence="2 3">NB05-1H</strain>
    </source>
</reference>
<keyword evidence="3" id="KW-1185">Reference proteome</keyword>
<accession>A0ABU4LWB9</accession>
<evidence type="ECO:0000256" key="1">
    <source>
        <dbReference type="SAM" id="MobiDB-lite"/>
    </source>
</evidence>
<sequence>MDKGGGAARAEITEAGRFYLRHGRYPDDAVPAEHGGSSVPVESSASYGERPVARARRAKARELVERLLAEGHVRFAHADDEEIAEWRRAVNYAKRHGMEPEGKRIEKVPYGLAGLEFFLAEGPHPNARSQRPEADAPAVRVPTRLGSLHPVVAGLKDDEGRLVMPSVLRRRSLLMLQGLAAEAARRGYEVRKIELSYRSREGGMGVVVGGFAYPVTIRQEFPESADPERSARLVVEVAHGLADRPGRWRDRKSRTLEQSLGLVLGEIEARAVEDAQRREREERAREEREVRWRAAMEEAKEQAVREQFAEVLREEAGRWREAVVLGEYCDALERRLAEPDEDVDEQALELARGWLVWAREYVRCINPLLHPPGMPTPRDPTLDELQPYLKGWSPHAPERRGGR</sequence>
<feature type="region of interest" description="Disordered" evidence="1">
    <location>
        <begin position="382"/>
        <end position="403"/>
    </location>
</feature>
<organism evidence="2 3">
    <name type="scientific">Streptomyces acidiscabies</name>
    <dbReference type="NCBI Taxonomy" id="42234"/>
    <lineage>
        <taxon>Bacteria</taxon>
        <taxon>Bacillati</taxon>
        <taxon>Actinomycetota</taxon>
        <taxon>Actinomycetes</taxon>
        <taxon>Kitasatosporales</taxon>
        <taxon>Streptomycetaceae</taxon>
        <taxon>Streptomyces</taxon>
    </lineage>
</organism>
<feature type="region of interest" description="Disordered" evidence="1">
    <location>
        <begin position="29"/>
        <end position="52"/>
    </location>
</feature>